<sequence>DFQTEEATERLKITPNKGFPTPSSSPQENELFPVPLLPNTLTKLRPLPLLTYASLPTPSIRLGFFSFSLSLSLESAPRAWRTFSQTKAPIAKKTKRVRGSGWG</sequence>
<dbReference type="EMBL" id="LIHL02000012">
    <property type="protein sequence ID" value="KAF5452248.1"/>
    <property type="molecule type" value="Genomic_DNA"/>
</dbReference>
<protein>
    <submittedName>
        <fullName evidence="2">Uncharacterized protein</fullName>
    </submittedName>
</protein>
<evidence type="ECO:0000256" key="1">
    <source>
        <dbReference type="SAM" id="MobiDB-lite"/>
    </source>
</evidence>
<accession>A0A833UAJ7</accession>
<proteinExistence type="predicted"/>
<reference evidence="2" key="2">
    <citation type="submission" date="2020-03" db="EMBL/GenBank/DDBJ databases">
        <title>Walnut 2.0.</title>
        <authorList>
            <person name="Marrano A."/>
            <person name="Britton M."/>
            <person name="Zimin A.V."/>
            <person name="Zaini P.A."/>
            <person name="Workman R."/>
            <person name="Puiu D."/>
            <person name="Bianco L."/>
            <person name="Allen B.J."/>
            <person name="Troggio M."/>
            <person name="Leslie C.A."/>
            <person name="Timp W."/>
            <person name="Dendekar A."/>
            <person name="Salzberg S.L."/>
            <person name="Neale D.B."/>
        </authorList>
    </citation>
    <scope>NUCLEOTIDE SEQUENCE</scope>
    <source>
        <tissue evidence="2">Leaves</tissue>
    </source>
</reference>
<dbReference type="AlphaFoldDB" id="A0A833UAJ7"/>
<name>A0A833UAJ7_JUGRE</name>
<dbReference type="Gramene" id="Jr12_10220_p2">
    <property type="protein sequence ID" value="cds.Jr12_10220_p2"/>
    <property type="gene ID" value="Jr12_10220"/>
</dbReference>
<reference evidence="2" key="1">
    <citation type="submission" date="2015-10" db="EMBL/GenBank/DDBJ databases">
        <authorList>
            <person name="Martinez-Garcia P.J."/>
            <person name="Crepeau M.W."/>
            <person name="Puiu D."/>
            <person name="Gonzalez-Ibeas D."/>
            <person name="Whalen J."/>
            <person name="Stevens K."/>
            <person name="Paul R."/>
            <person name="Butterfield T."/>
            <person name="Britton M."/>
            <person name="Reagan R."/>
            <person name="Chakraborty S."/>
            <person name="Walawage S.L."/>
            <person name="Vasquez-Gross H.A."/>
            <person name="Cardeno C."/>
            <person name="Famula R."/>
            <person name="Pratt K."/>
            <person name="Kuruganti S."/>
            <person name="Aradhya M.K."/>
            <person name="Leslie C.A."/>
            <person name="Dandekar A.M."/>
            <person name="Salzberg S.L."/>
            <person name="Wegrzyn J.L."/>
            <person name="Langley C.H."/>
            <person name="Neale D.B."/>
        </authorList>
    </citation>
    <scope>NUCLEOTIDE SEQUENCE</scope>
    <source>
        <tissue evidence="2">Leaves</tissue>
    </source>
</reference>
<feature type="non-terminal residue" evidence="2">
    <location>
        <position position="1"/>
    </location>
</feature>
<feature type="region of interest" description="Disordered" evidence="1">
    <location>
        <begin position="1"/>
        <end position="31"/>
    </location>
</feature>
<evidence type="ECO:0000313" key="2">
    <source>
        <dbReference type="EMBL" id="KAF5452248.1"/>
    </source>
</evidence>
<dbReference type="Proteomes" id="UP000619265">
    <property type="component" value="Unassembled WGS sequence"/>
</dbReference>
<comment type="caution">
    <text evidence="2">The sequence shown here is derived from an EMBL/GenBank/DDBJ whole genome shotgun (WGS) entry which is preliminary data.</text>
</comment>
<organism evidence="2 3">
    <name type="scientific">Juglans regia</name>
    <name type="common">English walnut</name>
    <dbReference type="NCBI Taxonomy" id="51240"/>
    <lineage>
        <taxon>Eukaryota</taxon>
        <taxon>Viridiplantae</taxon>
        <taxon>Streptophyta</taxon>
        <taxon>Embryophyta</taxon>
        <taxon>Tracheophyta</taxon>
        <taxon>Spermatophyta</taxon>
        <taxon>Magnoliopsida</taxon>
        <taxon>eudicotyledons</taxon>
        <taxon>Gunneridae</taxon>
        <taxon>Pentapetalae</taxon>
        <taxon>rosids</taxon>
        <taxon>fabids</taxon>
        <taxon>Fagales</taxon>
        <taxon>Juglandaceae</taxon>
        <taxon>Juglans</taxon>
    </lineage>
</organism>
<gene>
    <name evidence="2" type="ORF">F2P56_027267</name>
</gene>
<evidence type="ECO:0000313" key="3">
    <source>
        <dbReference type="Proteomes" id="UP000619265"/>
    </source>
</evidence>